<accession>A0ABS6UDG7</accession>
<comment type="caution">
    <text evidence="1">The sequence shown here is derived from an EMBL/GenBank/DDBJ whole genome shotgun (WGS) entry which is preliminary data.</text>
</comment>
<name>A0ABS6UDG7_9PSEU</name>
<gene>
    <name evidence="1" type="ORF">I4I82_21725</name>
</gene>
<organism evidence="1 2">
    <name type="scientific">Pseudonocardia oceani</name>
    <dbReference type="NCBI Taxonomy" id="2792013"/>
    <lineage>
        <taxon>Bacteria</taxon>
        <taxon>Bacillati</taxon>
        <taxon>Actinomycetota</taxon>
        <taxon>Actinomycetes</taxon>
        <taxon>Pseudonocardiales</taxon>
        <taxon>Pseudonocardiaceae</taxon>
        <taxon>Pseudonocardia</taxon>
    </lineage>
</organism>
<sequence length="97" mass="10026">MDGFVFTGVDDHIAWVEEHVVTALERASQAGRPLDRAAYGVIGTVFAGAATQAAADASRAVGELAAAGARFAEGLRATQDGYRRTEAHNRGLLGGPS</sequence>
<evidence type="ECO:0000313" key="1">
    <source>
        <dbReference type="EMBL" id="MBW0130280.1"/>
    </source>
</evidence>
<evidence type="ECO:0000313" key="2">
    <source>
        <dbReference type="Proteomes" id="UP000694300"/>
    </source>
</evidence>
<reference evidence="1 2" key="1">
    <citation type="submission" date="2020-11" db="EMBL/GenBank/DDBJ databases">
        <title>Pseudonocardia abyssalis sp. nov. and Pseudonocardia oceani sp. nov., description and phylogenomic analysis of two novel actinomycetes isolated from the deep Southern Ocean.</title>
        <authorList>
            <person name="Parra J."/>
        </authorList>
    </citation>
    <scope>NUCLEOTIDE SEQUENCE [LARGE SCALE GENOMIC DNA]</scope>
    <source>
        <strain evidence="2">KRD185</strain>
    </source>
</reference>
<protein>
    <recommendedName>
        <fullName evidence="3">Excreted virulence factor EspC (Type VII ESX diderm)</fullName>
    </recommendedName>
</protein>
<keyword evidence="2" id="KW-1185">Reference proteome</keyword>
<dbReference type="Proteomes" id="UP000694300">
    <property type="component" value="Unassembled WGS sequence"/>
</dbReference>
<dbReference type="RefSeq" id="WP_218594894.1">
    <property type="nucleotide sequence ID" value="NZ_JADQDE010000062.1"/>
</dbReference>
<evidence type="ECO:0008006" key="3">
    <source>
        <dbReference type="Google" id="ProtNLM"/>
    </source>
</evidence>
<proteinExistence type="predicted"/>
<dbReference type="EMBL" id="JADQDF010000001">
    <property type="protein sequence ID" value="MBW0130280.1"/>
    <property type="molecule type" value="Genomic_DNA"/>
</dbReference>